<reference evidence="1" key="1">
    <citation type="submission" date="2011-04" db="EMBL/GenBank/DDBJ databases">
        <title>Evolution of plant cell wall degrading machinery underlies the functional diversity of forest fungi.</title>
        <authorList>
            <consortium name="US DOE Joint Genome Institute (JGI-PGF)"/>
            <person name="Eastwood D.C."/>
            <person name="Floudas D."/>
            <person name="Binder M."/>
            <person name="Majcherczyk A."/>
            <person name="Schneider P."/>
            <person name="Aerts A."/>
            <person name="Asiegbu F.O."/>
            <person name="Baker S.E."/>
            <person name="Barry K."/>
            <person name="Bendiksby M."/>
            <person name="Blumentritt M."/>
            <person name="Coutinho P.M."/>
            <person name="Cullen D."/>
            <person name="Cullen D."/>
            <person name="Gathman A."/>
            <person name="Goodell B."/>
            <person name="Henrissat B."/>
            <person name="Ihrmark K."/>
            <person name="Kauserud H."/>
            <person name="Kohler A."/>
            <person name="LaButti K."/>
            <person name="Lapidus A."/>
            <person name="Lavin J.L."/>
            <person name="Lee Y.-H."/>
            <person name="Lindquist E."/>
            <person name="Lilly W."/>
            <person name="Lucas S."/>
            <person name="Morin E."/>
            <person name="Murat C."/>
            <person name="Oguiza J.A."/>
            <person name="Park J."/>
            <person name="Pisabarro A.G."/>
            <person name="Riley R."/>
            <person name="Rosling A."/>
            <person name="Salamov A."/>
            <person name="Schmidt O."/>
            <person name="Schmutz J."/>
            <person name="Skrede I."/>
            <person name="Stenlid J."/>
            <person name="Wiebenga A."/>
            <person name="Xie X."/>
            <person name="Kues U."/>
            <person name="Hibbett D.S."/>
            <person name="Hoffmeister D."/>
            <person name="Hogberg N."/>
            <person name="Martin F."/>
            <person name="Grigoriev I.V."/>
            <person name="Watkinson S.C."/>
        </authorList>
    </citation>
    <scope>NUCLEOTIDE SEQUENCE</scope>
    <source>
        <strain evidence="1">S7.9</strain>
    </source>
</reference>
<dbReference type="AlphaFoldDB" id="F8P2W1"/>
<dbReference type="KEGG" id="sla:SERLADRAFT_395824"/>
<dbReference type="RefSeq" id="XP_007321031.1">
    <property type="nucleotide sequence ID" value="XM_007320969.1"/>
</dbReference>
<dbReference type="EMBL" id="GL945437">
    <property type="protein sequence ID" value="EGO22493.1"/>
    <property type="molecule type" value="Genomic_DNA"/>
</dbReference>
<dbReference type="GeneID" id="18811734"/>
<dbReference type="HOGENOM" id="CLU_076148_2_0_1"/>
<proteinExistence type="predicted"/>
<gene>
    <name evidence="1" type="ORF">SERLADRAFT_395824</name>
</gene>
<sequence length="175" mass="19838">MAREERERVMDCAVALYREELEKPTSSRKGLRTICKQVQDEYLKSTKTHIHINPTTLGRRAKGGKSMAQVNAEKGWLTDDEAEMVIQRAVDLAKGGYPLSHRRLKEFVDDVLRMRLGDAFPPHGVGKNWTDRFVEKHSARLDHCFFRIQPIDTSAHGLGPMALPSMDFPAYSAIS</sequence>
<evidence type="ECO:0008006" key="2">
    <source>
        <dbReference type="Google" id="ProtNLM"/>
    </source>
</evidence>
<dbReference type="Proteomes" id="UP000008064">
    <property type="component" value="Unassembled WGS sequence"/>
</dbReference>
<accession>F8P2W1</accession>
<evidence type="ECO:0000313" key="1">
    <source>
        <dbReference type="EMBL" id="EGO22493.1"/>
    </source>
</evidence>
<dbReference type="OrthoDB" id="2668963at2759"/>
<name>F8P2W1_SERL9</name>
<protein>
    <recommendedName>
        <fullName evidence="2">HTH CENPB-type domain-containing protein</fullName>
    </recommendedName>
</protein>
<organism>
    <name type="scientific">Serpula lacrymans var. lacrymans (strain S7.9)</name>
    <name type="common">Dry rot fungus</name>
    <dbReference type="NCBI Taxonomy" id="578457"/>
    <lineage>
        <taxon>Eukaryota</taxon>
        <taxon>Fungi</taxon>
        <taxon>Dikarya</taxon>
        <taxon>Basidiomycota</taxon>
        <taxon>Agaricomycotina</taxon>
        <taxon>Agaricomycetes</taxon>
        <taxon>Agaricomycetidae</taxon>
        <taxon>Boletales</taxon>
        <taxon>Coniophorineae</taxon>
        <taxon>Serpulaceae</taxon>
        <taxon>Serpula</taxon>
    </lineage>
</organism>